<dbReference type="SMART" id="SM00062">
    <property type="entry name" value="PBPb"/>
    <property type="match status" value="1"/>
</dbReference>
<dbReference type="EMBL" id="CP133720">
    <property type="protein sequence ID" value="WMW81340.1"/>
    <property type="molecule type" value="Genomic_DNA"/>
</dbReference>
<organism evidence="2 3">
    <name type="scientific">Undibacterium cyanobacteriorum</name>
    <dbReference type="NCBI Taxonomy" id="3073561"/>
    <lineage>
        <taxon>Bacteria</taxon>
        <taxon>Pseudomonadati</taxon>
        <taxon>Pseudomonadota</taxon>
        <taxon>Betaproteobacteria</taxon>
        <taxon>Burkholderiales</taxon>
        <taxon>Oxalobacteraceae</taxon>
        <taxon>Undibacterium</taxon>
    </lineage>
</organism>
<dbReference type="Gene3D" id="3.40.190.10">
    <property type="entry name" value="Periplasmic binding protein-like II"/>
    <property type="match status" value="2"/>
</dbReference>
<evidence type="ECO:0000313" key="2">
    <source>
        <dbReference type="EMBL" id="WMW81340.1"/>
    </source>
</evidence>
<proteinExistence type="predicted"/>
<gene>
    <name evidence="2" type="ORF">RF679_03425</name>
</gene>
<sequence length="250" mass="28318">MSLLSLAPLSAQAQSAAQLSNQTQQLTIKAYTEEWPPYNFMRDNQLVGVSTEILQAVCMETKIKCDKELVPWTRAYKTVLENPDTLIYTISRIPVREKQFVWIGPILPRSMWIFARTEVASKIHSIKDLANFRIGAIREEASLSELLEAGVPSSSIQIFNTNTDEMRMLKAGKIDIVANTEIGMQQNQKTFGISAHSIKRMMKLNDGAALYFGMNLKSNPELIEKMQAAVDKMKREGKIDQIVERYTKSR</sequence>
<dbReference type="PANTHER" id="PTHR38834:SF3">
    <property type="entry name" value="SOLUTE-BINDING PROTEIN FAMILY 3_N-TERMINAL DOMAIN-CONTAINING PROTEIN"/>
    <property type="match status" value="1"/>
</dbReference>
<dbReference type="Proteomes" id="UP001181355">
    <property type="component" value="Chromosome"/>
</dbReference>
<dbReference type="InterPro" id="IPR001638">
    <property type="entry name" value="Solute-binding_3/MltF_N"/>
</dbReference>
<keyword evidence="3" id="KW-1185">Reference proteome</keyword>
<dbReference type="Pfam" id="PF00497">
    <property type="entry name" value="SBP_bac_3"/>
    <property type="match status" value="1"/>
</dbReference>
<evidence type="ECO:0000259" key="1">
    <source>
        <dbReference type="SMART" id="SM00062"/>
    </source>
</evidence>
<dbReference type="PANTHER" id="PTHR38834">
    <property type="entry name" value="PERIPLASMIC SUBSTRATE BINDING PROTEIN FAMILY 3"/>
    <property type="match status" value="1"/>
</dbReference>
<reference evidence="2" key="1">
    <citation type="submission" date="2023-09" db="EMBL/GenBank/DDBJ databases">
        <title>Undibacterium sp. 20NA77.5 isolated from freshwater.</title>
        <authorList>
            <person name="Le V."/>
            <person name="Ko S.-R."/>
            <person name="Ahn C.-Y."/>
            <person name="Oh H.-M."/>
        </authorList>
    </citation>
    <scope>NUCLEOTIDE SEQUENCE</scope>
    <source>
        <strain evidence="2">20NA77.5</strain>
    </source>
</reference>
<evidence type="ECO:0000313" key="3">
    <source>
        <dbReference type="Proteomes" id="UP001181355"/>
    </source>
</evidence>
<accession>A0ABY9RM47</accession>
<name>A0ABY9RM47_9BURK</name>
<dbReference type="RefSeq" id="WP_309482820.1">
    <property type="nucleotide sequence ID" value="NZ_CP133720.1"/>
</dbReference>
<dbReference type="SUPFAM" id="SSF53850">
    <property type="entry name" value="Periplasmic binding protein-like II"/>
    <property type="match status" value="1"/>
</dbReference>
<feature type="domain" description="Solute-binding protein family 3/N-terminal" evidence="1">
    <location>
        <begin position="27"/>
        <end position="250"/>
    </location>
</feature>
<protein>
    <submittedName>
        <fullName evidence="2">Transporter substrate-binding domain-containing protein</fullName>
    </submittedName>
</protein>